<protein>
    <submittedName>
        <fullName evidence="2">Two-component response regulator</fullName>
    </submittedName>
</protein>
<dbReference type="PROSITE" id="PS50930">
    <property type="entry name" value="HTH_LYTTR"/>
    <property type="match status" value="1"/>
</dbReference>
<sequence>MNRLAYKNRSEVGFIDFDKIIFIEKLQNKTIIHTKNNEIEIHSSLNSVYDKLDKEIFIRTHRSYIVNINHIKKIIPWGQKTYRIIFKGIDEDALFSYERYKDFKDKVCQF</sequence>
<keyword evidence="3" id="KW-1185">Reference proteome</keyword>
<dbReference type="Pfam" id="PF04397">
    <property type="entry name" value="LytTR"/>
    <property type="match status" value="1"/>
</dbReference>
<comment type="caution">
    <text evidence="2">The sequence shown here is derived from an EMBL/GenBank/DDBJ whole genome shotgun (WGS) entry which is preliminary data.</text>
</comment>
<dbReference type="InterPro" id="IPR046947">
    <property type="entry name" value="LytR-like"/>
</dbReference>
<dbReference type="SMART" id="SM00850">
    <property type="entry name" value="LytTR"/>
    <property type="match status" value="1"/>
</dbReference>
<reference evidence="2 3" key="1">
    <citation type="journal article" date="2015" name="Geomicrobiol. J.">
        <title>Caldisalinibacter kiritimatiensis gen. nov., sp. nov., a moderately thermohalophilic thiosulfate-reducing bacterium from a hypersaline microbial mat.</title>
        <authorList>
            <person name="Ben Hania W."/>
            <person name="Joseph M."/>
            <person name="Fiebig A."/>
            <person name="Bunk B."/>
            <person name="Klenk H.-P."/>
            <person name="Fardeau M.-L."/>
            <person name="Spring S."/>
        </authorList>
    </citation>
    <scope>NUCLEOTIDE SEQUENCE [LARGE SCALE GENOMIC DNA]</scope>
    <source>
        <strain evidence="2 3">L21-TH-D2</strain>
    </source>
</reference>
<evidence type="ECO:0000259" key="1">
    <source>
        <dbReference type="PROSITE" id="PS50930"/>
    </source>
</evidence>
<dbReference type="EMBL" id="ARZA01000267">
    <property type="protein sequence ID" value="EOC99585.1"/>
    <property type="molecule type" value="Genomic_DNA"/>
</dbReference>
<evidence type="ECO:0000313" key="3">
    <source>
        <dbReference type="Proteomes" id="UP000013378"/>
    </source>
</evidence>
<proteinExistence type="predicted"/>
<dbReference type="STRING" id="1304284.L21TH_2420"/>
<dbReference type="GO" id="GO:0000156">
    <property type="term" value="F:phosphorelay response regulator activity"/>
    <property type="evidence" value="ECO:0007669"/>
    <property type="project" value="InterPro"/>
</dbReference>
<dbReference type="AlphaFoldDB" id="R1CLL5"/>
<dbReference type="Proteomes" id="UP000013378">
    <property type="component" value="Unassembled WGS sequence"/>
</dbReference>
<dbReference type="OrthoDB" id="9809318at2"/>
<gene>
    <name evidence="2" type="ORF">L21TH_2420</name>
</gene>
<dbReference type="InterPro" id="IPR007492">
    <property type="entry name" value="LytTR_DNA-bd_dom"/>
</dbReference>
<dbReference type="PANTHER" id="PTHR37299:SF1">
    <property type="entry name" value="STAGE 0 SPORULATION PROTEIN A HOMOLOG"/>
    <property type="match status" value="1"/>
</dbReference>
<name>R1CLL5_9FIRM</name>
<dbReference type="PATRIC" id="fig|1304284.3.peg.2374"/>
<dbReference type="GO" id="GO:0003677">
    <property type="term" value="F:DNA binding"/>
    <property type="evidence" value="ECO:0007669"/>
    <property type="project" value="InterPro"/>
</dbReference>
<dbReference type="Gene3D" id="2.40.50.1020">
    <property type="entry name" value="LytTr DNA-binding domain"/>
    <property type="match status" value="1"/>
</dbReference>
<organism evidence="2 3">
    <name type="scientific">Caldisalinibacter kiritimatiensis</name>
    <dbReference type="NCBI Taxonomy" id="1304284"/>
    <lineage>
        <taxon>Bacteria</taxon>
        <taxon>Bacillati</taxon>
        <taxon>Bacillota</taxon>
        <taxon>Tissierellia</taxon>
        <taxon>Tissierellales</taxon>
        <taxon>Thermohalobacteraceae</taxon>
        <taxon>Caldisalinibacter</taxon>
    </lineage>
</organism>
<dbReference type="eggNOG" id="COG3279">
    <property type="taxonomic scope" value="Bacteria"/>
</dbReference>
<feature type="domain" description="HTH LytTR-type" evidence="1">
    <location>
        <begin position="4"/>
        <end position="109"/>
    </location>
</feature>
<accession>R1CLL5</accession>
<dbReference type="RefSeq" id="WP_006316922.1">
    <property type="nucleotide sequence ID" value="NZ_ARZA01000267.1"/>
</dbReference>
<evidence type="ECO:0000313" key="2">
    <source>
        <dbReference type="EMBL" id="EOC99585.1"/>
    </source>
</evidence>
<dbReference type="PANTHER" id="PTHR37299">
    <property type="entry name" value="TRANSCRIPTIONAL REGULATOR-RELATED"/>
    <property type="match status" value="1"/>
</dbReference>